<dbReference type="RefSeq" id="WP_265167943.1">
    <property type="nucleotide sequence ID" value="NZ_AP023081.1"/>
</dbReference>
<organism evidence="1 2">
    <name type="scientific">Pseudomonas solani</name>
    <dbReference type="NCBI Taxonomy" id="2731552"/>
    <lineage>
        <taxon>Bacteria</taxon>
        <taxon>Pseudomonadati</taxon>
        <taxon>Pseudomonadota</taxon>
        <taxon>Gammaproteobacteria</taxon>
        <taxon>Pseudomonadales</taxon>
        <taxon>Pseudomonadaceae</taxon>
        <taxon>Pseudomonas</taxon>
    </lineage>
</organism>
<reference evidence="1" key="1">
    <citation type="submission" date="2020-05" db="EMBL/GenBank/DDBJ databases">
        <title>Complete genome sequence of Pseudomonas sp. Sm006.</title>
        <authorList>
            <person name="Takeuchi K."/>
            <person name="Someya N."/>
        </authorList>
    </citation>
    <scope>NUCLEOTIDE SEQUENCE</scope>
    <source>
        <strain evidence="1">Sm006</strain>
    </source>
</reference>
<dbReference type="Proteomes" id="UP001064896">
    <property type="component" value="Chromosome"/>
</dbReference>
<protein>
    <submittedName>
        <fullName evidence="1">Uncharacterized protein</fullName>
    </submittedName>
</protein>
<gene>
    <name evidence="1" type="ORF">PSm6_37550</name>
</gene>
<sequence>MIMTGSAVIPIEYNELEPVLSDSPAAETASQVRYVYKVDPSKIPSTATHVLVLVKMKAYIPIDAGSGGMNYAQIFARVPDNNHFIHCEAWGEASTGKKSAGV</sequence>
<accession>A0ABN6BTW0</accession>
<evidence type="ECO:0000313" key="2">
    <source>
        <dbReference type="Proteomes" id="UP001064896"/>
    </source>
</evidence>
<name>A0ABN6BTW0_9PSED</name>
<keyword evidence="2" id="KW-1185">Reference proteome</keyword>
<dbReference type="EMBL" id="AP023081">
    <property type="protein sequence ID" value="BCD87348.1"/>
    <property type="molecule type" value="Genomic_DNA"/>
</dbReference>
<evidence type="ECO:0000313" key="1">
    <source>
        <dbReference type="EMBL" id="BCD87348.1"/>
    </source>
</evidence>
<proteinExistence type="predicted"/>